<protein>
    <recommendedName>
        <fullName evidence="5">Gram-positive cocci surface proteins LPxTG domain-containing protein</fullName>
    </recommendedName>
</protein>
<dbReference type="RefSeq" id="WP_071878617.1">
    <property type="nucleotide sequence ID" value="NZ_JXLC01000022.1"/>
</dbReference>
<feature type="transmembrane region" description="Helical" evidence="1">
    <location>
        <begin position="77"/>
        <end position="96"/>
    </location>
</feature>
<name>A0ABN4J9U1_9ENTE</name>
<organism evidence="3 4">
    <name type="scientific">Enterococcus silesiacus</name>
    <dbReference type="NCBI Taxonomy" id="332949"/>
    <lineage>
        <taxon>Bacteria</taxon>
        <taxon>Bacillati</taxon>
        <taxon>Bacillota</taxon>
        <taxon>Bacilli</taxon>
        <taxon>Lactobacillales</taxon>
        <taxon>Enterococcaceae</taxon>
        <taxon>Enterococcus</taxon>
    </lineage>
</organism>
<keyword evidence="1" id="KW-0472">Membrane</keyword>
<evidence type="ECO:0000313" key="4">
    <source>
        <dbReference type="Proteomes" id="UP000065511"/>
    </source>
</evidence>
<accession>A0ABN4J9U1</accession>
<dbReference type="Proteomes" id="UP000065511">
    <property type="component" value="Chromosome"/>
</dbReference>
<gene>
    <name evidence="3" type="ORF">ATZ33_15235</name>
</gene>
<evidence type="ECO:0008006" key="5">
    <source>
        <dbReference type="Google" id="ProtNLM"/>
    </source>
</evidence>
<proteinExistence type="predicted"/>
<keyword evidence="4" id="KW-1185">Reference proteome</keyword>
<evidence type="ECO:0000313" key="3">
    <source>
        <dbReference type="EMBL" id="ALS02680.1"/>
    </source>
</evidence>
<reference evidence="3 4" key="1">
    <citation type="submission" date="2015-12" db="EMBL/GenBank/DDBJ databases">
        <authorList>
            <person name="Lauer A."/>
            <person name="Humrighouse B."/>
            <person name="Loparev V."/>
            <person name="Shewmaker P.L."/>
            <person name="Whitney A.M."/>
            <person name="McLaughlin R.W."/>
        </authorList>
    </citation>
    <scope>NUCLEOTIDE SEQUENCE [LARGE SCALE GENOMIC DNA]</scope>
    <source>
        <strain evidence="3 4">LMG 23085</strain>
    </source>
</reference>
<dbReference type="EMBL" id="CP013614">
    <property type="protein sequence ID" value="ALS02680.1"/>
    <property type="molecule type" value="Genomic_DNA"/>
</dbReference>
<dbReference type="NCBIfam" id="TIGR01167">
    <property type="entry name" value="LPXTG_anchor"/>
    <property type="match status" value="1"/>
</dbReference>
<keyword evidence="1" id="KW-0812">Transmembrane</keyword>
<sequence>MKKKHTTLYFILLFLMMLGIFHSAKAYANGGEVTVDGVIGFYEESVEPTITSTSTSENPIVKPEGKYPSTGELVKKSLPWLGGLLIIIAVVVWFKFRNSKEEKNEKN</sequence>
<evidence type="ECO:0000256" key="2">
    <source>
        <dbReference type="SAM" id="SignalP"/>
    </source>
</evidence>
<keyword evidence="2" id="KW-0732">Signal</keyword>
<feature type="signal peptide" evidence="2">
    <location>
        <begin position="1"/>
        <end position="28"/>
    </location>
</feature>
<keyword evidence="1" id="KW-1133">Transmembrane helix</keyword>
<evidence type="ECO:0000256" key="1">
    <source>
        <dbReference type="SAM" id="Phobius"/>
    </source>
</evidence>
<feature type="chain" id="PRO_5045434330" description="Gram-positive cocci surface proteins LPxTG domain-containing protein" evidence="2">
    <location>
        <begin position="29"/>
        <end position="107"/>
    </location>
</feature>